<dbReference type="EMBL" id="HG315671">
    <property type="protein sequence ID" value="CDF79418.1"/>
    <property type="molecule type" value="Genomic_DNA"/>
</dbReference>
<protein>
    <recommendedName>
        <fullName evidence="5">C-type lysozyme inhibitor domain-containing protein</fullName>
    </recommendedName>
</protein>
<dbReference type="PATRIC" id="fig|1347342.6.peg.1711"/>
<evidence type="ECO:0000256" key="4">
    <source>
        <dbReference type="ARBA" id="ARBA00023288"/>
    </source>
</evidence>
<evidence type="ECO:0000313" key="7">
    <source>
        <dbReference type="Proteomes" id="UP000016160"/>
    </source>
</evidence>
<evidence type="ECO:0000256" key="1">
    <source>
        <dbReference type="ARBA" id="ARBA00022729"/>
    </source>
</evidence>
<proteinExistence type="predicted"/>
<dbReference type="Pfam" id="PF09864">
    <property type="entry name" value="MliC"/>
    <property type="match status" value="1"/>
</dbReference>
<dbReference type="AlphaFoldDB" id="T2KLT0"/>
<keyword evidence="4" id="KW-0449">Lipoprotein</keyword>
<keyword evidence="2" id="KW-0472">Membrane</keyword>
<keyword evidence="7" id="KW-1185">Reference proteome</keyword>
<dbReference type="RefSeq" id="WP_051774628.1">
    <property type="nucleotide sequence ID" value="NZ_HG315671.1"/>
</dbReference>
<evidence type="ECO:0000256" key="3">
    <source>
        <dbReference type="ARBA" id="ARBA00023139"/>
    </source>
</evidence>
<dbReference type="Proteomes" id="UP000016160">
    <property type="component" value="Chromosome"/>
</dbReference>
<accession>T2KLT0</accession>
<sequence>MIRFHKPYFIAGLLCVSLSITSCNEVKKSNTVVEELAASSASTIFVSNNNQNEYIVIANPGSDDGKITVHDTNANTDYYLQRVESASGVKYKSEDGYTLWTKGSAFTWGKDDDVLAKGQLKTTEISDQKPPVQSEFNITHYGNYVDDAYTSKDEGNDWVAIIVKPIDKFKAKISVRSRGDKKRATCTYDTIGNVTDENTLTIYENGITILFIFKDNTVLITTTPESDKDGLSYICSGGANLAGTYSKLNGELDAEQIDKTGYSKSITYNDFSFLIEEQRGKVTVTPIGLTEDENPQIVSIQAEITNVEVDDLNNDTFPELLIYTKSGENNTGEIFGFTVNDGKSMSGINIPKVSENAEANSGYAGHDEFAMVEGTLIQRFPLYENNEPTGKTRQIQYVLEDGEAMKQLVADKIMDY</sequence>
<name>T2KLT0_FORAG</name>
<reference evidence="6 7" key="1">
    <citation type="journal article" date="2013" name="Appl. Environ. Microbiol.">
        <title>The genome of the alga-associated marine flavobacterium Formosa agariphila KMM 3901T reveals a broad potential for degradation of algal polysaccharides.</title>
        <authorList>
            <person name="Mann A.J."/>
            <person name="Hahnke R.L."/>
            <person name="Huang S."/>
            <person name="Werner J."/>
            <person name="Xing P."/>
            <person name="Barbeyron T."/>
            <person name="Huettel B."/>
            <person name="Stueber K."/>
            <person name="Reinhardt R."/>
            <person name="Harder J."/>
            <person name="Gloeckner F.O."/>
            <person name="Amann R.I."/>
            <person name="Teeling H."/>
        </authorList>
    </citation>
    <scope>NUCLEOTIDE SEQUENCE [LARGE SCALE GENOMIC DNA]</scope>
    <source>
        <strain evidence="7">DSM 15362 / KCTC 12365 / LMG 23005 / KMM 3901</strain>
    </source>
</reference>
<evidence type="ECO:0000256" key="2">
    <source>
        <dbReference type="ARBA" id="ARBA00023136"/>
    </source>
</evidence>
<feature type="domain" description="C-type lysozyme inhibitor" evidence="5">
    <location>
        <begin position="75"/>
        <end position="112"/>
    </location>
</feature>
<dbReference type="OrthoDB" id="946181at2"/>
<dbReference type="eggNOG" id="COG4461">
    <property type="taxonomic scope" value="Bacteria"/>
</dbReference>
<dbReference type="InterPro" id="IPR036328">
    <property type="entry name" value="MliC_sf"/>
</dbReference>
<evidence type="ECO:0000259" key="5">
    <source>
        <dbReference type="Pfam" id="PF09864"/>
    </source>
</evidence>
<dbReference type="InterPro" id="IPR018660">
    <property type="entry name" value="MliC"/>
</dbReference>
<keyword evidence="3" id="KW-0564">Palmitate</keyword>
<dbReference type="HOGENOM" id="CLU_660142_0_0_10"/>
<dbReference type="Gene3D" id="2.40.128.200">
    <property type="match status" value="1"/>
</dbReference>
<organism evidence="6 7">
    <name type="scientific">Formosa agariphila (strain DSM 15362 / KCTC 12365 / LMG 23005 / KMM 3901 / M-2Alg 35-1)</name>
    <dbReference type="NCBI Taxonomy" id="1347342"/>
    <lineage>
        <taxon>Bacteria</taxon>
        <taxon>Pseudomonadati</taxon>
        <taxon>Bacteroidota</taxon>
        <taxon>Flavobacteriia</taxon>
        <taxon>Flavobacteriales</taxon>
        <taxon>Flavobacteriaceae</taxon>
        <taxon>Formosa</taxon>
    </lineage>
</organism>
<dbReference type="PROSITE" id="PS51257">
    <property type="entry name" value="PROKAR_LIPOPROTEIN"/>
    <property type="match status" value="1"/>
</dbReference>
<keyword evidence="1" id="KW-0732">Signal</keyword>
<gene>
    <name evidence="6" type="ORF">BN863_17060</name>
</gene>
<dbReference type="SUPFAM" id="SSF141488">
    <property type="entry name" value="YdhA-like"/>
    <property type="match status" value="1"/>
</dbReference>
<evidence type="ECO:0000313" key="6">
    <source>
        <dbReference type="EMBL" id="CDF79418.1"/>
    </source>
</evidence>
<dbReference type="STRING" id="1347342.BN863_17060"/>